<feature type="compositionally biased region" description="Basic and acidic residues" evidence="5">
    <location>
        <begin position="24"/>
        <end position="34"/>
    </location>
</feature>
<dbReference type="OMA" id="HIWSEIA"/>
<feature type="transmembrane region" description="Helical" evidence="6">
    <location>
        <begin position="189"/>
        <end position="210"/>
    </location>
</feature>
<feature type="transmembrane region" description="Helical" evidence="6">
    <location>
        <begin position="222"/>
        <end position="242"/>
    </location>
</feature>
<dbReference type="GO" id="GO:0016020">
    <property type="term" value="C:membrane"/>
    <property type="evidence" value="ECO:0007669"/>
    <property type="project" value="UniProtKB-SubCell"/>
</dbReference>
<dbReference type="GO" id="GO:0015179">
    <property type="term" value="F:L-amino acid transmembrane transporter activity"/>
    <property type="evidence" value="ECO:0007669"/>
    <property type="project" value="TreeGrafter"/>
</dbReference>
<protein>
    <submittedName>
        <fullName evidence="8">Putative amino acid transporter PAT1</fullName>
    </submittedName>
</protein>
<evidence type="ECO:0000256" key="4">
    <source>
        <dbReference type="ARBA" id="ARBA00023136"/>
    </source>
</evidence>
<sequence>MTHEARTAPPEAVGGPHAPVNQEDGARPLLERAAGEATPSIQTSEPPLPPEAVQEEDTQKVAHNVHGEEDAKQVVGEACAKEDVERCGWARSVMASFSSIVPPGGMLSTVFNIASICVGAGILGLPAASNSSGVVMAVVYPAIVGVLTVYALYCLAVQMERLGLTTYEGMARTLLGPGFDYFTTVMRSAITFGGCVAVIICVADTFRAIFRNTDAPGYWRSSSGSRLLTSLVWLVLMLPFVIPRHVNSLRYVSMVGVVFIIYFVVMIIVHSGMNGLAENSKHITVAGRPTDDGIHMFGTGNKALDGLGVFMFSYTCHIGAFEVYWDMRERSVRRFTLYSAIAILLCFILYALTGIFGYFDFGSRTTVSALLLYDPVKEPAVMVACVGVLVKLCASYPLLIMITRNSLYHSFGWNPDTLPFWRHCIFVISLAVASLLCGLFIPKINTVFGLVGAFCGGISGFIIPSLLMMYGGNWSLRSVGWMHYTFTYVLLLAGVAMMVFGTGATIYSAVKGD</sequence>
<dbReference type="PANTHER" id="PTHR22950">
    <property type="entry name" value="AMINO ACID TRANSPORTER"/>
    <property type="match status" value="1"/>
</dbReference>
<comment type="subcellular location">
    <subcellularLocation>
        <location evidence="1">Membrane</location>
        <topology evidence="1">Multi-pass membrane protein</topology>
    </subcellularLocation>
</comment>
<evidence type="ECO:0000256" key="3">
    <source>
        <dbReference type="ARBA" id="ARBA00022989"/>
    </source>
</evidence>
<dbReference type="RefSeq" id="XP_029234150.1">
    <property type="nucleotide sequence ID" value="XM_029386046.1"/>
</dbReference>
<evidence type="ECO:0000256" key="2">
    <source>
        <dbReference type="ARBA" id="ARBA00022692"/>
    </source>
</evidence>
<keyword evidence="2 6" id="KW-0812">Transmembrane</keyword>
<dbReference type="OrthoDB" id="252522at2759"/>
<keyword evidence="4 6" id="KW-0472">Membrane</keyword>
<evidence type="ECO:0000313" key="9">
    <source>
        <dbReference type="Proteomes" id="UP000283634"/>
    </source>
</evidence>
<evidence type="ECO:0000259" key="7">
    <source>
        <dbReference type="Pfam" id="PF01490"/>
    </source>
</evidence>
<feature type="transmembrane region" description="Helical" evidence="6">
    <location>
        <begin position="488"/>
        <end position="510"/>
    </location>
</feature>
<dbReference type="InterPro" id="IPR013057">
    <property type="entry name" value="AA_transpt_TM"/>
</dbReference>
<dbReference type="GeneID" id="40333289"/>
<comment type="caution">
    <text evidence="8">The sequence shown here is derived from an EMBL/GenBank/DDBJ whole genome shotgun (WGS) entry which is preliminary data.</text>
</comment>
<evidence type="ECO:0000313" key="8">
    <source>
        <dbReference type="EMBL" id="RNE97485.1"/>
    </source>
</evidence>
<gene>
    <name evidence="8" type="ORF">TraAM80_09356</name>
</gene>
<evidence type="ECO:0000256" key="1">
    <source>
        <dbReference type="ARBA" id="ARBA00004141"/>
    </source>
</evidence>
<dbReference type="VEuPathDB" id="TriTrypDB:TRSC58_02798"/>
<reference evidence="8 9" key="1">
    <citation type="journal article" date="2018" name="BMC Genomics">
        <title>Genomic comparison of Trypanosoma conorhini and Trypanosoma rangeli to Trypanosoma cruzi strains of high and low virulence.</title>
        <authorList>
            <person name="Bradwell K.R."/>
            <person name="Koparde V.N."/>
            <person name="Matveyev A.V."/>
            <person name="Serrano M.G."/>
            <person name="Alves J.M."/>
            <person name="Parikh H."/>
            <person name="Huang B."/>
            <person name="Lee V."/>
            <person name="Espinosa-Alvarez O."/>
            <person name="Ortiz P.A."/>
            <person name="Costa-Martins A.G."/>
            <person name="Teixeira M.M."/>
            <person name="Buck G.A."/>
        </authorList>
    </citation>
    <scope>NUCLEOTIDE SEQUENCE [LARGE SCALE GENOMIC DNA]</scope>
    <source>
        <strain evidence="8 9">AM80</strain>
    </source>
</reference>
<feature type="transmembrane region" description="Helical" evidence="6">
    <location>
        <begin position="447"/>
        <end position="467"/>
    </location>
</feature>
<dbReference type="PANTHER" id="PTHR22950:SF369">
    <property type="entry name" value="ACID TRANSPORTER 1, PUTATIVE-RELATED"/>
    <property type="match status" value="1"/>
</dbReference>
<feature type="transmembrane region" description="Helical" evidence="6">
    <location>
        <begin position="306"/>
        <end position="325"/>
    </location>
</feature>
<dbReference type="AlphaFoldDB" id="A0A422MW74"/>
<dbReference type="EMBL" id="MKGL01000558">
    <property type="protein sequence ID" value="RNE97485.1"/>
    <property type="molecule type" value="Genomic_DNA"/>
</dbReference>
<dbReference type="Pfam" id="PF01490">
    <property type="entry name" value="Aa_trans"/>
    <property type="match status" value="1"/>
</dbReference>
<keyword evidence="9" id="KW-1185">Reference proteome</keyword>
<feature type="transmembrane region" description="Helical" evidence="6">
    <location>
        <begin position="337"/>
        <end position="359"/>
    </location>
</feature>
<keyword evidence="3 6" id="KW-1133">Transmembrane helix</keyword>
<dbReference type="GO" id="GO:0005737">
    <property type="term" value="C:cytoplasm"/>
    <property type="evidence" value="ECO:0007669"/>
    <property type="project" value="TreeGrafter"/>
</dbReference>
<organism evidence="8 9">
    <name type="scientific">Trypanosoma rangeli</name>
    <dbReference type="NCBI Taxonomy" id="5698"/>
    <lineage>
        <taxon>Eukaryota</taxon>
        <taxon>Discoba</taxon>
        <taxon>Euglenozoa</taxon>
        <taxon>Kinetoplastea</taxon>
        <taxon>Metakinetoplastina</taxon>
        <taxon>Trypanosomatida</taxon>
        <taxon>Trypanosomatidae</taxon>
        <taxon>Trypanosoma</taxon>
        <taxon>Herpetosoma</taxon>
    </lineage>
</organism>
<name>A0A422MW74_TRYRA</name>
<proteinExistence type="predicted"/>
<feature type="region of interest" description="Disordered" evidence="5">
    <location>
        <begin position="1"/>
        <end position="54"/>
    </location>
</feature>
<feature type="transmembrane region" description="Helical" evidence="6">
    <location>
        <begin position="249"/>
        <end position="269"/>
    </location>
</feature>
<evidence type="ECO:0000256" key="5">
    <source>
        <dbReference type="SAM" id="MobiDB-lite"/>
    </source>
</evidence>
<feature type="transmembrane region" description="Helical" evidence="6">
    <location>
        <begin position="134"/>
        <end position="156"/>
    </location>
</feature>
<accession>A0A422MW74</accession>
<dbReference type="Proteomes" id="UP000283634">
    <property type="component" value="Unassembled WGS sequence"/>
</dbReference>
<evidence type="ECO:0000256" key="6">
    <source>
        <dbReference type="SAM" id="Phobius"/>
    </source>
</evidence>
<feature type="transmembrane region" description="Helical" evidence="6">
    <location>
        <begin position="420"/>
        <end position="441"/>
    </location>
</feature>
<feature type="transmembrane region" description="Helical" evidence="6">
    <location>
        <begin position="106"/>
        <end position="128"/>
    </location>
</feature>
<feature type="domain" description="Amino acid transporter transmembrane" evidence="7">
    <location>
        <begin position="104"/>
        <end position="506"/>
    </location>
</feature>